<dbReference type="NCBIfam" id="NF010172">
    <property type="entry name" value="PRK13654.1"/>
    <property type="match status" value="1"/>
</dbReference>
<evidence type="ECO:0000256" key="5">
    <source>
        <dbReference type="ARBA" id="ARBA00022531"/>
    </source>
</evidence>
<dbReference type="HAMAP" id="MF_01840">
    <property type="entry name" value="AcsF"/>
    <property type="match status" value="1"/>
</dbReference>
<comment type="catalytic activity">
    <reaction evidence="11">
        <text>Mg-protoporphyrin IX 13-monomethyl ester + 3 NADPH + 3 O2 + 2 H(+) = 3,8-divinyl protochlorophyllide a + 3 NADP(+) + 5 H2O</text>
        <dbReference type="Rhea" id="RHEA:33235"/>
        <dbReference type="ChEBI" id="CHEBI:15377"/>
        <dbReference type="ChEBI" id="CHEBI:15378"/>
        <dbReference type="ChEBI" id="CHEBI:15379"/>
        <dbReference type="ChEBI" id="CHEBI:57783"/>
        <dbReference type="ChEBI" id="CHEBI:58349"/>
        <dbReference type="ChEBI" id="CHEBI:58632"/>
        <dbReference type="ChEBI" id="CHEBI:60491"/>
        <dbReference type="EC" id="1.14.13.81"/>
    </reaction>
</comment>
<dbReference type="InterPro" id="IPR008434">
    <property type="entry name" value="AcsF"/>
</dbReference>
<comment type="pathway">
    <text evidence="2">Porphyrin-containing compound metabolism; chlorophyll biosynthesis.</text>
</comment>
<evidence type="ECO:0000313" key="14">
    <source>
        <dbReference type="Proteomes" id="UP001244341"/>
    </source>
</evidence>
<evidence type="ECO:0000256" key="4">
    <source>
        <dbReference type="ARBA" id="ARBA00012092"/>
    </source>
</evidence>
<protein>
    <recommendedName>
        <fullName evidence="4">magnesium-protoporphyrin IX monomethyl ester (oxidative) cyclase</fullName>
        <ecNumber evidence="4">1.14.13.81</ecNumber>
    </recommendedName>
</protein>
<dbReference type="InterPro" id="IPR003251">
    <property type="entry name" value="Rr_diiron-bd_dom"/>
</dbReference>
<evidence type="ECO:0000256" key="6">
    <source>
        <dbReference type="ARBA" id="ARBA00022723"/>
    </source>
</evidence>
<name>A0ABY8TSW5_TETOB</name>
<keyword evidence="10" id="KW-0149">Chlorophyll biosynthesis</keyword>
<dbReference type="EMBL" id="CP126210">
    <property type="protein sequence ID" value="WIA12217.1"/>
    <property type="molecule type" value="Genomic_DNA"/>
</dbReference>
<keyword evidence="9" id="KW-0408">Iron</keyword>
<evidence type="ECO:0000313" key="13">
    <source>
        <dbReference type="EMBL" id="WIA12217.1"/>
    </source>
</evidence>
<dbReference type="CDD" id="cd01047">
    <property type="entry name" value="ACSF"/>
    <property type="match status" value="1"/>
</dbReference>
<accession>A0ABY8TSW5</accession>
<organism evidence="13 14">
    <name type="scientific">Tetradesmus obliquus</name>
    <name type="common">Green alga</name>
    <name type="synonym">Acutodesmus obliquus</name>
    <dbReference type="NCBI Taxonomy" id="3088"/>
    <lineage>
        <taxon>Eukaryota</taxon>
        <taxon>Viridiplantae</taxon>
        <taxon>Chlorophyta</taxon>
        <taxon>core chlorophytes</taxon>
        <taxon>Chlorophyceae</taxon>
        <taxon>CS clade</taxon>
        <taxon>Sphaeropleales</taxon>
        <taxon>Scenedesmaceae</taxon>
        <taxon>Tetradesmus</taxon>
    </lineage>
</organism>
<evidence type="ECO:0000256" key="11">
    <source>
        <dbReference type="ARBA" id="ARBA00049231"/>
    </source>
</evidence>
<proteinExistence type="inferred from homology"/>
<evidence type="ECO:0000259" key="12">
    <source>
        <dbReference type="Pfam" id="PF02915"/>
    </source>
</evidence>
<comment type="similarity">
    <text evidence="3">Belongs to the AcsF family.</text>
</comment>
<gene>
    <name evidence="13" type="ORF">OEZ85_012285</name>
</gene>
<evidence type="ECO:0000256" key="9">
    <source>
        <dbReference type="ARBA" id="ARBA00023004"/>
    </source>
</evidence>
<evidence type="ECO:0000256" key="10">
    <source>
        <dbReference type="ARBA" id="ARBA00023171"/>
    </source>
</evidence>
<dbReference type="Proteomes" id="UP001244341">
    <property type="component" value="Chromosome 3b"/>
</dbReference>
<keyword evidence="5" id="KW-0602">Photosynthesis</keyword>
<evidence type="ECO:0000256" key="8">
    <source>
        <dbReference type="ARBA" id="ARBA00023002"/>
    </source>
</evidence>
<dbReference type="EC" id="1.14.13.81" evidence="4"/>
<keyword evidence="7" id="KW-0521">NADP</keyword>
<reference evidence="13 14" key="1">
    <citation type="submission" date="2023-05" db="EMBL/GenBank/DDBJ databases">
        <title>A 100% complete, gapless, phased diploid assembly of the Scenedesmus obliquus UTEX 3031 genome.</title>
        <authorList>
            <person name="Biondi T.C."/>
            <person name="Hanschen E.R."/>
            <person name="Kwon T."/>
            <person name="Eng W."/>
            <person name="Kruse C.P.S."/>
            <person name="Koehler S.I."/>
            <person name="Kunde Y."/>
            <person name="Gleasner C.D."/>
            <person name="You Mak K.T."/>
            <person name="Polle J."/>
            <person name="Hovde B.T."/>
            <person name="Starkenburg S.R."/>
        </authorList>
    </citation>
    <scope>NUCLEOTIDE SEQUENCE [LARGE SCALE GENOMIC DNA]</scope>
    <source>
        <strain evidence="13 14">DOE0152z</strain>
    </source>
</reference>
<sequence length="363" mass="42452">MGFKLMRSGIKQASKETILTPRFYTTDFEEMAELVNPANIPQQQQEELEAYLREMKTDYNQRHFVRNEKFKEAAEKLSGPTRKIFVEFLERSCTAEFSGFLLFKELARRLRDVNPTVAEIFQMMSRDEARHAGFINKAMSDFNLALDLGFLTKNRTYTFFKPKYILYTVYLSEKIGYWRYITIYRNLQRNPECQFYPLFEYFEAWCQDECRHGDFLAALLKSKPELLQGPIAKLWTRFFCLTVYITMYLNDHQRSAFYEALGLNTTQFCRHVIIETNNTSKRIFPEVPTVDSPVFWDLMDKMVSVNNQMAAIDNGTSSTPALLQPLAKLALMERLGSLVLRVMLMTPIEAGSYDFENPAELVY</sequence>
<keyword evidence="6" id="KW-0479">Metal-binding</keyword>
<dbReference type="PANTHER" id="PTHR31053:SF2">
    <property type="entry name" value="MAGNESIUM-PROTOPORPHYRIN IX MONOMETHYL ESTER [OXIDATIVE] CYCLASE, CHLOROPLASTIC"/>
    <property type="match status" value="1"/>
</dbReference>
<evidence type="ECO:0000256" key="3">
    <source>
        <dbReference type="ARBA" id="ARBA00006550"/>
    </source>
</evidence>
<dbReference type="PANTHER" id="PTHR31053">
    <property type="entry name" value="MAGNESIUM-PROTOPORPHYRIN IX MONOMETHYL ESTER [OXIDATIVE] CYCLASE, CHLOROPLASTIC"/>
    <property type="match status" value="1"/>
</dbReference>
<keyword evidence="8" id="KW-0560">Oxidoreductase</keyword>
<comment type="cofactor">
    <cofactor evidence="1">
        <name>Fe cation</name>
        <dbReference type="ChEBI" id="CHEBI:24875"/>
    </cofactor>
</comment>
<keyword evidence="14" id="KW-1185">Reference proteome</keyword>
<evidence type="ECO:0000256" key="7">
    <source>
        <dbReference type="ARBA" id="ARBA00022857"/>
    </source>
</evidence>
<feature type="domain" description="Rubrerythrin diiron-binding" evidence="12">
    <location>
        <begin position="87"/>
        <end position="220"/>
    </location>
</feature>
<evidence type="ECO:0000256" key="2">
    <source>
        <dbReference type="ARBA" id="ARBA00005173"/>
    </source>
</evidence>
<dbReference type="Pfam" id="PF02915">
    <property type="entry name" value="Rubrerythrin"/>
    <property type="match status" value="1"/>
</dbReference>
<evidence type="ECO:0000256" key="1">
    <source>
        <dbReference type="ARBA" id="ARBA00001962"/>
    </source>
</evidence>
<dbReference type="InterPro" id="IPR009078">
    <property type="entry name" value="Ferritin-like_SF"/>
</dbReference>
<dbReference type="SUPFAM" id="SSF47240">
    <property type="entry name" value="Ferritin-like"/>
    <property type="match status" value="1"/>
</dbReference>
<dbReference type="NCBIfam" id="TIGR02029">
    <property type="entry name" value="AcsF"/>
    <property type="match status" value="1"/>
</dbReference>